<dbReference type="AlphaFoldDB" id="A0AAD1UJM2"/>
<accession>A0AAD1UJM2</accession>
<dbReference type="EMBL" id="CAMPGE010010196">
    <property type="protein sequence ID" value="CAI2369046.1"/>
    <property type="molecule type" value="Genomic_DNA"/>
</dbReference>
<comment type="caution">
    <text evidence="1">The sequence shown here is derived from an EMBL/GenBank/DDBJ whole genome shotgun (WGS) entry which is preliminary data.</text>
</comment>
<reference evidence="1" key="1">
    <citation type="submission" date="2023-07" db="EMBL/GenBank/DDBJ databases">
        <authorList>
            <consortium name="AG Swart"/>
            <person name="Singh M."/>
            <person name="Singh A."/>
            <person name="Seah K."/>
            <person name="Emmerich C."/>
        </authorList>
    </citation>
    <scope>NUCLEOTIDE SEQUENCE</scope>
    <source>
        <strain evidence="1">DP1</strain>
    </source>
</reference>
<protein>
    <submittedName>
        <fullName evidence="1">Uncharacterized protein</fullName>
    </submittedName>
</protein>
<evidence type="ECO:0000313" key="2">
    <source>
        <dbReference type="Proteomes" id="UP001295684"/>
    </source>
</evidence>
<keyword evidence="2" id="KW-1185">Reference proteome</keyword>
<gene>
    <name evidence="1" type="ORF">ECRASSUSDP1_LOCUS10343</name>
</gene>
<dbReference type="Proteomes" id="UP001295684">
    <property type="component" value="Unassembled WGS sequence"/>
</dbReference>
<name>A0AAD1UJM2_EUPCR</name>
<proteinExistence type="predicted"/>
<evidence type="ECO:0000313" key="1">
    <source>
        <dbReference type="EMBL" id="CAI2369046.1"/>
    </source>
</evidence>
<sequence length="434" mass="50436">MEGQAQVFSQMITQEEHMQWEFSSLDNNFGQDDEENCAHPTSLFCNTWSRFDQDFENPAFIRNQSLLQNIDDLDQTQKQTEVCIPQRGEDLSCQKADRIEANRNESESVSNSYKRVQSYEDQIDIESFFNSKIVCEDRNELYLRLDEFSEKLLEDSHPDSSEDQIHDIGKYVTPQIEEDIVVASTTQEECKEGLVKKITPLKSTHEESSSDDAKSEINLCPDGTIKNACKSLGFEKYAASYSCSQHQSFYRALEGSVELSTRKGSSDKESNALSVRRSCFRALSAFFKNSFSKFNRAWQDKRRNKKKTKDMNNFIDTYIKQEFGDEISKMDPEFYKNLRDAVISILHSHRYKKQEEFTKDIDFSIIRDVLYSYTLEARQRFMSRPAFALIYHHFFVNGAYKFLVSKVQCKSKLTAFELEKELVGLHHDAVTTLQ</sequence>
<organism evidence="1 2">
    <name type="scientific">Euplotes crassus</name>
    <dbReference type="NCBI Taxonomy" id="5936"/>
    <lineage>
        <taxon>Eukaryota</taxon>
        <taxon>Sar</taxon>
        <taxon>Alveolata</taxon>
        <taxon>Ciliophora</taxon>
        <taxon>Intramacronucleata</taxon>
        <taxon>Spirotrichea</taxon>
        <taxon>Hypotrichia</taxon>
        <taxon>Euplotida</taxon>
        <taxon>Euplotidae</taxon>
        <taxon>Moneuplotes</taxon>
    </lineage>
</organism>